<feature type="compositionally biased region" description="Basic and acidic residues" evidence="1">
    <location>
        <begin position="239"/>
        <end position="259"/>
    </location>
</feature>
<gene>
    <name evidence="3" type="ORF">POM88_053255</name>
</gene>
<sequence>MVDKHIFIRFYHQGEFQKTKYSCGTCTKIPEPADADRLSLSEIMEHVKNDVGYTEIGGVYVKKGGCGWKIVNTDADMTGLVDRLTDGSSLDLYIDTVVDKAIEPANQIQPHVIIRPRTQYFEGPNFQLKRKFVTIQDLKQQQLDKKKSATGDGDKQIMRTTIIKKPSGSELKKINTNDEEILVPTEKEKVVFFLFDFAKCYYISSFMLYYYHVILRVPANEGIGSMEAYLLLQQQKRDKEEREKRGHDIMNYEGDRDSNHGPPVSSVHYKNN</sequence>
<dbReference type="Pfam" id="PF26130">
    <property type="entry name" value="PB1-like"/>
    <property type="match status" value="1"/>
</dbReference>
<keyword evidence="4" id="KW-1185">Reference proteome</keyword>
<name>A0AAD8GR28_9APIA</name>
<dbReference type="AlphaFoldDB" id="A0AAD8GR28"/>
<comment type="caution">
    <text evidence="3">The sequence shown here is derived from an EMBL/GenBank/DDBJ whole genome shotgun (WGS) entry which is preliminary data.</text>
</comment>
<evidence type="ECO:0000313" key="3">
    <source>
        <dbReference type="EMBL" id="KAK1352558.1"/>
    </source>
</evidence>
<accession>A0AAD8GR28</accession>
<evidence type="ECO:0000256" key="1">
    <source>
        <dbReference type="SAM" id="MobiDB-lite"/>
    </source>
</evidence>
<reference evidence="3" key="1">
    <citation type="submission" date="2023-02" db="EMBL/GenBank/DDBJ databases">
        <title>Genome of toxic invasive species Heracleum sosnowskyi carries increased number of genes despite the absence of recent whole-genome duplications.</title>
        <authorList>
            <person name="Schelkunov M."/>
            <person name="Shtratnikova V."/>
            <person name="Makarenko M."/>
            <person name="Klepikova A."/>
            <person name="Omelchenko D."/>
            <person name="Novikova G."/>
            <person name="Obukhova E."/>
            <person name="Bogdanov V."/>
            <person name="Penin A."/>
            <person name="Logacheva M."/>
        </authorList>
    </citation>
    <scope>NUCLEOTIDE SEQUENCE</scope>
    <source>
        <strain evidence="3">Hsosn_3</strain>
        <tissue evidence="3">Leaf</tissue>
    </source>
</reference>
<protein>
    <recommendedName>
        <fullName evidence="2">PB1-like domain-containing protein</fullName>
    </recommendedName>
</protein>
<organism evidence="3 4">
    <name type="scientific">Heracleum sosnowskyi</name>
    <dbReference type="NCBI Taxonomy" id="360622"/>
    <lineage>
        <taxon>Eukaryota</taxon>
        <taxon>Viridiplantae</taxon>
        <taxon>Streptophyta</taxon>
        <taxon>Embryophyta</taxon>
        <taxon>Tracheophyta</taxon>
        <taxon>Spermatophyta</taxon>
        <taxon>Magnoliopsida</taxon>
        <taxon>eudicotyledons</taxon>
        <taxon>Gunneridae</taxon>
        <taxon>Pentapetalae</taxon>
        <taxon>asterids</taxon>
        <taxon>campanulids</taxon>
        <taxon>Apiales</taxon>
        <taxon>Apiaceae</taxon>
        <taxon>Apioideae</taxon>
        <taxon>apioid superclade</taxon>
        <taxon>Tordylieae</taxon>
        <taxon>Tordyliinae</taxon>
        <taxon>Heracleum</taxon>
    </lineage>
</organism>
<proteinExistence type="predicted"/>
<evidence type="ECO:0000313" key="4">
    <source>
        <dbReference type="Proteomes" id="UP001237642"/>
    </source>
</evidence>
<dbReference type="InterPro" id="IPR058594">
    <property type="entry name" value="PB1-like_dom_pln"/>
</dbReference>
<feature type="region of interest" description="Disordered" evidence="1">
    <location>
        <begin position="239"/>
        <end position="272"/>
    </location>
</feature>
<feature type="domain" description="PB1-like" evidence="2">
    <location>
        <begin position="3"/>
        <end position="83"/>
    </location>
</feature>
<dbReference type="EMBL" id="JAUIZM010000016">
    <property type="protein sequence ID" value="KAK1352558.1"/>
    <property type="molecule type" value="Genomic_DNA"/>
</dbReference>
<reference evidence="3" key="2">
    <citation type="submission" date="2023-05" db="EMBL/GenBank/DDBJ databases">
        <authorList>
            <person name="Schelkunov M.I."/>
        </authorList>
    </citation>
    <scope>NUCLEOTIDE SEQUENCE</scope>
    <source>
        <strain evidence="3">Hsosn_3</strain>
        <tissue evidence="3">Leaf</tissue>
    </source>
</reference>
<evidence type="ECO:0000259" key="2">
    <source>
        <dbReference type="Pfam" id="PF26130"/>
    </source>
</evidence>
<dbReference type="Proteomes" id="UP001237642">
    <property type="component" value="Unassembled WGS sequence"/>
</dbReference>